<dbReference type="EMBL" id="CATZAZ010000011">
    <property type="protein sequence ID" value="CAJ0804603.1"/>
    <property type="molecule type" value="Genomic_DNA"/>
</dbReference>
<dbReference type="AlphaFoldDB" id="A0AAD2C122"/>
<proteinExistence type="predicted"/>
<comment type="caution">
    <text evidence="1">The sequence shown here is derived from an EMBL/GenBank/DDBJ whole genome shotgun (WGS) entry which is preliminary data.</text>
</comment>
<reference evidence="1" key="1">
    <citation type="submission" date="2023-07" db="EMBL/GenBank/DDBJ databases">
        <authorList>
            <person name="Peeters C."/>
        </authorList>
    </citation>
    <scope>NUCLEOTIDE SEQUENCE</scope>
    <source>
        <strain evidence="1">R-77560</strain>
    </source>
</reference>
<dbReference type="GeneID" id="34794373"/>
<sequence length="93" mass="10628">MTGQHIVTIGAHLRTNYGTGPYVVREIDGPCTCVEYHDQINGRERPSQEHYHLVVRRPCGKGGDYYLNGFTLDGRSVWGKDRLFEVNQMELFA</sequence>
<gene>
    <name evidence="1" type="ORF">R77560_04102</name>
</gene>
<name>A0AAD2C122_9RALS</name>
<evidence type="ECO:0000313" key="1">
    <source>
        <dbReference type="EMBL" id="CAJ0804603.1"/>
    </source>
</evidence>
<dbReference type="Proteomes" id="UP001189756">
    <property type="component" value="Unassembled WGS sequence"/>
</dbReference>
<organism evidence="1 2">
    <name type="scientific">Ralstonia thomasii</name>
    <dbReference type="NCBI Taxonomy" id="3058596"/>
    <lineage>
        <taxon>Bacteria</taxon>
        <taxon>Pseudomonadati</taxon>
        <taxon>Pseudomonadota</taxon>
        <taxon>Betaproteobacteria</taxon>
        <taxon>Burkholderiales</taxon>
        <taxon>Burkholderiaceae</taxon>
        <taxon>Ralstonia</taxon>
    </lineage>
</organism>
<evidence type="ECO:0000313" key="2">
    <source>
        <dbReference type="Proteomes" id="UP001189756"/>
    </source>
</evidence>
<accession>A0AAD2C122</accession>
<dbReference type="RefSeq" id="WP_024542428.1">
    <property type="nucleotide sequence ID" value="NZ_CATZAZ010000011.1"/>
</dbReference>
<protein>
    <submittedName>
        <fullName evidence="1">Uncharacterized protein</fullName>
    </submittedName>
</protein>